<dbReference type="AlphaFoldDB" id="K3WEI4"/>
<dbReference type="EnsemblProtists" id="PYU1_T003375">
    <property type="protein sequence ID" value="PYU1_T003375"/>
    <property type="gene ID" value="PYU1_G003365"/>
</dbReference>
<dbReference type="EMBL" id="GL376603">
    <property type="status" value="NOT_ANNOTATED_CDS"/>
    <property type="molecule type" value="Genomic_DNA"/>
</dbReference>
<evidence type="ECO:0000313" key="2">
    <source>
        <dbReference type="EnsemblProtists" id="PYU1_T003375"/>
    </source>
</evidence>
<dbReference type="VEuPathDB" id="FungiDB:PYU1_G003365"/>
<name>K3WEI4_GLOUD</name>
<reference evidence="2" key="3">
    <citation type="submission" date="2015-02" db="UniProtKB">
        <authorList>
            <consortium name="EnsemblProtists"/>
        </authorList>
    </citation>
    <scope>IDENTIFICATION</scope>
    <source>
        <strain evidence="2">DAOM BR144</strain>
    </source>
</reference>
<feature type="region of interest" description="Disordered" evidence="1">
    <location>
        <begin position="120"/>
        <end position="166"/>
    </location>
</feature>
<reference evidence="3" key="1">
    <citation type="journal article" date="2010" name="Genome Biol.">
        <title>Genome sequence of the necrotrophic plant pathogen Pythium ultimum reveals original pathogenicity mechanisms and effector repertoire.</title>
        <authorList>
            <person name="Levesque C.A."/>
            <person name="Brouwer H."/>
            <person name="Cano L."/>
            <person name="Hamilton J.P."/>
            <person name="Holt C."/>
            <person name="Huitema E."/>
            <person name="Raffaele S."/>
            <person name="Robideau G.P."/>
            <person name="Thines M."/>
            <person name="Win J."/>
            <person name="Zerillo M.M."/>
            <person name="Beakes G.W."/>
            <person name="Boore J.L."/>
            <person name="Busam D."/>
            <person name="Dumas B."/>
            <person name="Ferriera S."/>
            <person name="Fuerstenberg S.I."/>
            <person name="Gachon C.M."/>
            <person name="Gaulin E."/>
            <person name="Govers F."/>
            <person name="Grenville-Briggs L."/>
            <person name="Horner N."/>
            <person name="Hostetler J."/>
            <person name="Jiang R.H."/>
            <person name="Johnson J."/>
            <person name="Krajaejun T."/>
            <person name="Lin H."/>
            <person name="Meijer H.J."/>
            <person name="Moore B."/>
            <person name="Morris P."/>
            <person name="Phuntmart V."/>
            <person name="Puiu D."/>
            <person name="Shetty J."/>
            <person name="Stajich J.E."/>
            <person name="Tripathy S."/>
            <person name="Wawra S."/>
            <person name="van West P."/>
            <person name="Whitty B.R."/>
            <person name="Coutinho P.M."/>
            <person name="Henrissat B."/>
            <person name="Martin F."/>
            <person name="Thomas P.D."/>
            <person name="Tyler B.M."/>
            <person name="De Vries R.P."/>
            <person name="Kamoun S."/>
            <person name="Yandell M."/>
            <person name="Tisserat N."/>
            <person name="Buell C.R."/>
        </authorList>
    </citation>
    <scope>NUCLEOTIDE SEQUENCE</scope>
    <source>
        <strain evidence="3">DAOM:BR144</strain>
    </source>
</reference>
<sequence length="520" mass="57088">MRLVVHVHGLQFTVPCGDGSQSVKWLGLVVAQRYALAAPHGRCRTREDAHLKQGFFLPALVSKTQTGEMLAPGKRIADSCKDNDAVTIHLQQEVPVNEIGSPQFAPWTLAAFASQSKNSLGLDPSSSADSKRQIASAKDATKQHADGTTSLSSRADPHKADAKSAAIHSDELLPSKAVVDDEMKEYARSELLQQVNSGQFQSEMEIEAAFLYDWSRLRIEDLEKEPKEREVIQDVLLANFGAINAAYMHYAVGSGELAYGMNGDELAHFLHECGVCNFQRDRRLLEKVVSQCLKHDSLTSLHDRGTLSRVGFLHALLRVIHANAKDNNNNSAPSFKDAIEKNLKEQIVPTATRLTAGPFRDHSHHNKMVAIFQDAKLKMLKLYAKYAQETIPMKKTLAGSPAPPAAAFTSTWPQLLSVSRLKSMLYDGGMFCAGDTKQHDEIYDNAIAQCFNGMREACLLDDQFVVFAEFIEVISRVALAVLADNDLPPQDAIKIALDAMRSLPLKAAAAPTATASSRRK</sequence>
<reference evidence="3" key="2">
    <citation type="submission" date="2010-04" db="EMBL/GenBank/DDBJ databases">
        <authorList>
            <person name="Buell R."/>
            <person name="Hamilton J."/>
            <person name="Hostetler J."/>
        </authorList>
    </citation>
    <scope>NUCLEOTIDE SEQUENCE [LARGE SCALE GENOMIC DNA]</scope>
    <source>
        <strain evidence="3">DAOM:BR144</strain>
    </source>
</reference>
<protein>
    <submittedName>
        <fullName evidence="2">Uncharacterized protein</fullName>
    </submittedName>
</protein>
<evidence type="ECO:0000313" key="3">
    <source>
        <dbReference type="Proteomes" id="UP000019132"/>
    </source>
</evidence>
<evidence type="ECO:0000256" key="1">
    <source>
        <dbReference type="SAM" id="MobiDB-lite"/>
    </source>
</evidence>
<accession>K3WEI4</accession>
<dbReference type="InParanoid" id="K3WEI4"/>
<dbReference type="OMA" id="DCCRENE"/>
<dbReference type="STRING" id="431595.K3WEI4"/>
<organism evidence="2 3">
    <name type="scientific">Globisporangium ultimum (strain ATCC 200006 / CBS 805.95 / DAOM BR144)</name>
    <name type="common">Pythium ultimum</name>
    <dbReference type="NCBI Taxonomy" id="431595"/>
    <lineage>
        <taxon>Eukaryota</taxon>
        <taxon>Sar</taxon>
        <taxon>Stramenopiles</taxon>
        <taxon>Oomycota</taxon>
        <taxon>Peronosporomycetes</taxon>
        <taxon>Pythiales</taxon>
        <taxon>Pythiaceae</taxon>
        <taxon>Globisporangium</taxon>
    </lineage>
</organism>
<dbReference type="Proteomes" id="UP000019132">
    <property type="component" value="Unassembled WGS sequence"/>
</dbReference>
<dbReference type="eggNOG" id="ENOG502T93B">
    <property type="taxonomic scope" value="Eukaryota"/>
</dbReference>
<feature type="compositionally biased region" description="Basic and acidic residues" evidence="1">
    <location>
        <begin position="155"/>
        <end position="166"/>
    </location>
</feature>
<proteinExistence type="predicted"/>
<keyword evidence="3" id="KW-1185">Reference proteome</keyword>
<dbReference type="HOGENOM" id="CLU_027550_0_0_1"/>